<dbReference type="Proteomes" id="UP000026249">
    <property type="component" value="Unassembled WGS sequence"/>
</dbReference>
<dbReference type="InterPro" id="IPR027417">
    <property type="entry name" value="P-loop_NTPase"/>
</dbReference>
<protein>
    <submittedName>
        <fullName evidence="5">ABC transporter</fullName>
    </submittedName>
</protein>
<dbReference type="SMART" id="SM00382">
    <property type="entry name" value="AAA"/>
    <property type="match status" value="1"/>
</dbReference>
<proteinExistence type="predicted"/>
<dbReference type="InterPro" id="IPR013611">
    <property type="entry name" value="Transp-assoc_OB_typ2"/>
</dbReference>
<evidence type="ECO:0000313" key="5">
    <source>
        <dbReference type="EMBL" id="KAJ55149.1"/>
    </source>
</evidence>
<comment type="caution">
    <text evidence="5">The sequence shown here is derived from an EMBL/GenBank/DDBJ whole genome shotgun (WGS) entry which is preliminary data.</text>
</comment>
<gene>
    <name evidence="5" type="ORF">ACMU_15445</name>
</gene>
<dbReference type="PROSITE" id="PS50893">
    <property type="entry name" value="ABC_TRANSPORTER_2"/>
    <property type="match status" value="1"/>
</dbReference>
<dbReference type="InterPro" id="IPR008995">
    <property type="entry name" value="Mo/tungstate-bd_C_term_dom"/>
</dbReference>
<dbReference type="InterPro" id="IPR003593">
    <property type="entry name" value="AAA+_ATPase"/>
</dbReference>
<dbReference type="EMBL" id="JFKE01000005">
    <property type="protein sequence ID" value="KAJ55149.1"/>
    <property type="molecule type" value="Genomic_DNA"/>
</dbReference>
<dbReference type="Pfam" id="PF00005">
    <property type="entry name" value="ABC_tran"/>
    <property type="match status" value="1"/>
</dbReference>
<evidence type="ECO:0000313" key="6">
    <source>
        <dbReference type="Proteomes" id="UP000026249"/>
    </source>
</evidence>
<sequence>MSIHVAELKKTFSNHKAIDGLTFDVPEHAFFCVVGASGCGKSTLLRLIAGLDTPDAGKIDLSGRKVFGADVNVPPEDRRVGVVFQSYALWPHLTVAKNVAFPYEAKGISANRAAERAAHHLERVALTPYADRRPEALSGGQRQRVALARCLASDARTVLMDEPLANLDPHLRGAMEGELRAFHDRSDVTTLYITHDQREAMALADLMAVMDQGRFLQLGTPQEIYDRPATERVARFIGRGTVLDADIRGNEACFQGQVFPVSGPAAGKVFIRPERVSIADDGIKARISTAQYRGGFWEAEARIDGLTESILLNLNDPIRTGDTVGLRFAGGWGLAD</sequence>
<feature type="domain" description="ABC transporter" evidence="4">
    <location>
        <begin position="3"/>
        <end position="237"/>
    </location>
</feature>
<dbReference type="InterPro" id="IPR017871">
    <property type="entry name" value="ABC_transporter-like_CS"/>
</dbReference>
<dbReference type="AlphaFoldDB" id="A0A037ZHP1"/>
<keyword evidence="2" id="KW-0547">Nucleotide-binding</keyword>
<dbReference type="FunFam" id="3.40.50.300:FF:000425">
    <property type="entry name" value="Probable ABC transporter, ATP-binding subunit"/>
    <property type="match status" value="1"/>
</dbReference>
<dbReference type="PANTHER" id="PTHR42781:SF4">
    <property type="entry name" value="SPERMIDINE_PUTRESCINE IMPORT ATP-BINDING PROTEIN POTA"/>
    <property type="match status" value="1"/>
</dbReference>
<evidence type="ECO:0000256" key="1">
    <source>
        <dbReference type="ARBA" id="ARBA00022448"/>
    </source>
</evidence>
<dbReference type="RefSeq" id="WP_035260399.1">
    <property type="nucleotide sequence ID" value="NZ_JFKE01000005.1"/>
</dbReference>
<evidence type="ECO:0000259" key="4">
    <source>
        <dbReference type="PROSITE" id="PS50893"/>
    </source>
</evidence>
<dbReference type="STRING" id="1454373.ACMU_15445"/>
<keyword evidence="6" id="KW-1185">Reference proteome</keyword>
<organism evidence="5 6">
    <name type="scientific">Actibacterium mucosum KCTC 23349</name>
    <dbReference type="NCBI Taxonomy" id="1454373"/>
    <lineage>
        <taxon>Bacteria</taxon>
        <taxon>Pseudomonadati</taxon>
        <taxon>Pseudomonadota</taxon>
        <taxon>Alphaproteobacteria</taxon>
        <taxon>Rhodobacterales</taxon>
        <taxon>Roseobacteraceae</taxon>
        <taxon>Actibacterium</taxon>
    </lineage>
</organism>
<keyword evidence="3" id="KW-0067">ATP-binding</keyword>
<keyword evidence="1" id="KW-0813">Transport</keyword>
<accession>A0A037ZHP1</accession>
<dbReference type="InterPro" id="IPR003439">
    <property type="entry name" value="ABC_transporter-like_ATP-bd"/>
</dbReference>
<dbReference type="InterPro" id="IPR050093">
    <property type="entry name" value="ABC_SmlMolc_Importer"/>
</dbReference>
<dbReference type="Pfam" id="PF08402">
    <property type="entry name" value="TOBE_2"/>
    <property type="match status" value="1"/>
</dbReference>
<evidence type="ECO:0000256" key="2">
    <source>
        <dbReference type="ARBA" id="ARBA00022741"/>
    </source>
</evidence>
<dbReference type="SUPFAM" id="SSF50331">
    <property type="entry name" value="MOP-like"/>
    <property type="match status" value="1"/>
</dbReference>
<dbReference type="GO" id="GO:0015697">
    <property type="term" value="P:quaternary ammonium group transport"/>
    <property type="evidence" value="ECO:0007669"/>
    <property type="project" value="UniProtKB-ARBA"/>
</dbReference>
<dbReference type="PROSITE" id="PS00211">
    <property type="entry name" value="ABC_TRANSPORTER_1"/>
    <property type="match status" value="1"/>
</dbReference>
<dbReference type="PANTHER" id="PTHR42781">
    <property type="entry name" value="SPERMIDINE/PUTRESCINE IMPORT ATP-BINDING PROTEIN POTA"/>
    <property type="match status" value="1"/>
</dbReference>
<dbReference type="GO" id="GO:0005524">
    <property type="term" value="F:ATP binding"/>
    <property type="evidence" value="ECO:0007669"/>
    <property type="project" value="UniProtKB-KW"/>
</dbReference>
<dbReference type="Gene3D" id="3.40.50.300">
    <property type="entry name" value="P-loop containing nucleotide triphosphate hydrolases"/>
    <property type="match status" value="1"/>
</dbReference>
<dbReference type="OrthoDB" id="9802264at2"/>
<name>A0A037ZHP1_9RHOB</name>
<evidence type="ECO:0000256" key="3">
    <source>
        <dbReference type="ARBA" id="ARBA00022840"/>
    </source>
</evidence>
<dbReference type="GO" id="GO:0043190">
    <property type="term" value="C:ATP-binding cassette (ABC) transporter complex"/>
    <property type="evidence" value="ECO:0007669"/>
    <property type="project" value="InterPro"/>
</dbReference>
<dbReference type="GO" id="GO:0016887">
    <property type="term" value="F:ATP hydrolysis activity"/>
    <property type="evidence" value="ECO:0007669"/>
    <property type="project" value="InterPro"/>
</dbReference>
<reference evidence="5 6" key="1">
    <citation type="submission" date="2014-03" db="EMBL/GenBank/DDBJ databases">
        <title>Draft Genome Sequence of Actibacterium mucosum KCTC 23349, a Marine Alphaproteobacterium with Complex Ionic Requirements Isolated from Mediterranean Seawater at Malvarrosa Beach, Valencia, Spain.</title>
        <authorList>
            <person name="Arahal D.R."/>
            <person name="Shao Z."/>
            <person name="Lai Q."/>
            <person name="Pujalte M.J."/>
        </authorList>
    </citation>
    <scope>NUCLEOTIDE SEQUENCE [LARGE SCALE GENOMIC DNA]</scope>
    <source>
        <strain evidence="5 6">KCTC 23349</strain>
    </source>
</reference>
<dbReference type="GO" id="GO:0022857">
    <property type="term" value="F:transmembrane transporter activity"/>
    <property type="evidence" value="ECO:0007669"/>
    <property type="project" value="InterPro"/>
</dbReference>
<dbReference type="SUPFAM" id="SSF52540">
    <property type="entry name" value="P-loop containing nucleoside triphosphate hydrolases"/>
    <property type="match status" value="1"/>
</dbReference>